<evidence type="ECO:0000259" key="3">
    <source>
        <dbReference type="PROSITE" id="PS50801"/>
    </source>
</evidence>
<dbReference type="PROSITE" id="PS50801">
    <property type="entry name" value="STAS"/>
    <property type="match status" value="1"/>
</dbReference>
<comment type="similarity">
    <text evidence="1 2">Belongs to the anti-sigma-factor antagonist family.</text>
</comment>
<dbReference type="Pfam" id="PF01740">
    <property type="entry name" value="STAS"/>
    <property type="match status" value="1"/>
</dbReference>
<dbReference type="NCBIfam" id="TIGR00377">
    <property type="entry name" value="ant_ant_sig"/>
    <property type="match status" value="1"/>
</dbReference>
<sequence length="123" mass="13304">MNFGHSTIRLTVSVGPLEDDGRLRVSLIGELDHDEADRLRVAVSDAVDRFAPRHVTLDATELTFLDSAGIRALLECRDLVEKAGAGMSVSQVSPIVHQVLKVTELLDYLAVSAAPLAEVKRAD</sequence>
<dbReference type="InterPro" id="IPR036513">
    <property type="entry name" value="STAS_dom_sf"/>
</dbReference>
<reference evidence="5" key="1">
    <citation type="journal article" date="2019" name="Int. J. Syst. Evol. Microbiol.">
        <title>The Global Catalogue of Microorganisms (GCM) 10K type strain sequencing project: providing services to taxonomists for standard genome sequencing and annotation.</title>
        <authorList>
            <consortium name="The Broad Institute Genomics Platform"/>
            <consortium name="The Broad Institute Genome Sequencing Center for Infectious Disease"/>
            <person name="Wu L."/>
            <person name="Ma J."/>
        </authorList>
    </citation>
    <scope>NUCLEOTIDE SEQUENCE [LARGE SCALE GENOMIC DNA]</scope>
    <source>
        <strain evidence="5">CCM 7526</strain>
    </source>
</reference>
<evidence type="ECO:0000313" key="5">
    <source>
        <dbReference type="Proteomes" id="UP001597183"/>
    </source>
</evidence>
<feature type="domain" description="STAS" evidence="3">
    <location>
        <begin position="20"/>
        <end position="123"/>
    </location>
</feature>
<dbReference type="CDD" id="cd07043">
    <property type="entry name" value="STAS_anti-anti-sigma_factors"/>
    <property type="match status" value="1"/>
</dbReference>
<dbReference type="InterPro" id="IPR003658">
    <property type="entry name" value="Anti-sigma_ant"/>
</dbReference>
<dbReference type="InterPro" id="IPR002645">
    <property type="entry name" value="STAS_dom"/>
</dbReference>
<dbReference type="EMBL" id="JBHTMK010000079">
    <property type="protein sequence ID" value="MFD1374019.1"/>
    <property type="molecule type" value="Genomic_DNA"/>
</dbReference>
<keyword evidence="5" id="KW-1185">Reference proteome</keyword>
<accession>A0ABW4AT07</accession>
<dbReference type="Gene3D" id="3.30.750.24">
    <property type="entry name" value="STAS domain"/>
    <property type="match status" value="1"/>
</dbReference>
<comment type="caution">
    <text evidence="4">The sequence shown here is derived from an EMBL/GenBank/DDBJ whole genome shotgun (WGS) entry which is preliminary data.</text>
</comment>
<gene>
    <name evidence="4" type="ORF">ACFQ5G_52565</name>
</gene>
<dbReference type="SUPFAM" id="SSF52091">
    <property type="entry name" value="SpoIIaa-like"/>
    <property type="match status" value="1"/>
</dbReference>
<evidence type="ECO:0000313" key="4">
    <source>
        <dbReference type="EMBL" id="MFD1374019.1"/>
    </source>
</evidence>
<proteinExistence type="inferred from homology"/>
<dbReference type="Proteomes" id="UP001597183">
    <property type="component" value="Unassembled WGS sequence"/>
</dbReference>
<evidence type="ECO:0000256" key="2">
    <source>
        <dbReference type="RuleBase" id="RU003749"/>
    </source>
</evidence>
<organism evidence="4 5">
    <name type="scientific">Actinoplanes sichuanensis</name>
    <dbReference type="NCBI Taxonomy" id="512349"/>
    <lineage>
        <taxon>Bacteria</taxon>
        <taxon>Bacillati</taxon>
        <taxon>Actinomycetota</taxon>
        <taxon>Actinomycetes</taxon>
        <taxon>Micromonosporales</taxon>
        <taxon>Micromonosporaceae</taxon>
        <taxon>Actinoplanes</taxon>
    </lineage>
</organism>
<protein>
    <recommendedName>
        <fullName evidence="2">Anti-sigma factor antagonist</fullName>
    </recommendedName>
</protein>
<dbReference type="RefSeq" id="WP_317794375.1">
    <property type="nucleotide sequence ID" value="NZ_AP028461.1"/>
</dbReference>
<evidence type="ECO:0000256" key="1">
    <source>
        <dbReference type="ARBA" id="ARBA00009013"/>
    </source>
</evidence>
<name>A0ABW4AT07_9ACTN</name>
<dbReference type="PANTHER" id="PTHR33495">
    <property type="entry name" value="ANTI-SIGMA FACTOR ANTAGONIST TM_1081-RELATED-RELATED"/>
    <property type="match status" value="1"/>
</dbReference>